<dbReference type="Gene3D" id="2.60.40.10">
    <property type="entry name" value="Immunoglobulins"/>
    <property type="match status" value="1"/>
</dbReference>
<keyword evidence="1" id="KW-0472">Membrane</keyword>
<dbReference type="InterPro" id="IPR032350">
    <property type="entry name" value="Nbr1_FW"/>
</dbReference>
<sequence length="191" mass="20576">MVQASQNRPPSLGVARFVFLGMVLLSGLLAGCVSLTPQRSVMNYDLATPFIPPSAPTALPLIETPAPVPSPTHECQNNLSFVSDLTIPDGSPVPSGATIDKRWEVINSGSCDWDDRYRLRLIAGSLLGASSPEQALFPARSGAHAVLRIFFQAPAEEGRYRSAWQAFDPNDFPFGDPVFIEIEVVSPTPTP</sequence>
<dbReference type="PANTHER" id="PTHR20930:SF0">
    <property type="entry name" value="PROTEIN ILRUN"/>
    <property type="match status" value="1"/>
</dbReference>
<dbReference type="Proteomes" id="UP000050544">
    <property type="component" value="Unassembled WGS sequence"/>
</dbReference>
<proteinExistence type="predicted"/>
<organism evidence="3 4">
    <name type="scientific">Thermanaerothrix daxensis</name>
    <dbReference type="NCBI Taxonomy" id="869279"/>
    <lineage>
        <taxon>Bacteria</taxon>
        <taxon>Bacillati</taxon>
        <taxon>Chloroflexota</taxon>
        <taxon>Anaerolineae</taxon>
        <taxon>Anaerolineales</taxon>
        <taxon>Anaerolineaceae</taxon>
        <taxon>Thermanaerothrix</taxon>
    </lineage>
</organism>
<dbReference type="EMBL" id="LGKO01000002">
    <property type="protein sequence ID" value="KPL84591.1"/>
    <property type="molecule type" value="Genomic_DNA"/>
</dbReference>
<dbReference type="Pfam" id="PF16158">
    <property type="entry name" value="N_BRCA1_IG"/>
    <property type="match status" value="1"/>
</dbReference>
<dbReference type="InterPro" id="IPR013783">
    <property type="entry name" value="Ig-like_fold"/>
</dbReference>
<evidence type="ECO:0000313" key="3">
    <source>
        <dbReference type="EMBL" id="KPL84591.1"/>
    </source>
</evidence>
<keyword evidence="4" id="KW-1185">Reference proteome</keyword>
<dbReference type="STRING" id="869279.SE15_05860"/>
<comment type="caution">
    <text evidence="3">The sequence shown here is derived from an EMBL/GenBank/DDBJ whole genome shotgun (WGS) entry which is preliminary data.</text>
</comment>
<keyword evidence="1" id="KW-1133">Transmembrane helix</keyword>
<dbReference type="CDD" id="cd14947">
    <property type="entry name" value="NBR1_like"/>
    <property type="match status" value="1"/>
</dbReference>
<dbReference type="PANTHER" id="PTHR20930">
    <property type="entry name" value="OVARIAN CARCINOMA ANTIGEN CA125-RELATED"/>
    <property type="match status" value="1"/>
</dbReference>
<feature type="transmembrane region" description="Helical" evidence="1">
    <location>
        <begin position="17"/>
        <end position="36"/>
    </location>
</feature>
<reference evidence="3 4" key="1">
    <citation type="submission" date="2015-07" db="EMBL/GenBank/DDBJ databases">
        <title>Whole genome sequence of Thermanaerothrix daxensis DSM 23592.</title>
        <authorList>
            <person name="Hemp J."/>
            <person name="Ward L.M."/>
            <person name="Pace L.A."/>
            <person name="Fischer W.W."/>
        </authorList>
    </citation>
    <scope>NUCLEOTIDE SEQUENCE [LARGE SCALE GENOMIC DNA]</scope>
    <source>
        <strain evidence="3 4">GNS-1</strain>
    </source>
</reference>
<gene>
    <name evidence="3" type="ORF">SE15_05860</name>
</gene>
<dbReference type="AlphaFoldDB" id="A0A0P6YHW3"/>
<protein>
    <recommendedName>
        <fullName evidence="2">Nbr1 FW domain-containing protein</fullName>
    </recommendedName>
</protein>
<evidence type="ECO:0000259" key="2">
    <source>
        <dbReference type="Pfam" id="PF16158"/>
    </source>
</evidence>
<accession>A0A0P6YHW3</accession>
<evidence type="ECO:0000313" key="4">
    <source>
        <dbReference type="Proteomes" id="UP000050544"/>
    </source>
</evidence>
<evidence type="ECO:0000256" key="1">
    <source>
        <dbReference type="SAM" id="Phobius"/>
    </source>
</evidence>
<keyword evidence="1" id="KW-0812">Transmembrane</keyword>
<name>A0A0P6YHW3_9CHLR</name>
<feature type="domain" description="Nbr1 FW" evidence="2">
    <location>
        <begin position="86"/>
        <end position="184"/>
    </location>
</feature>